<protein>
    <recommendedName>
        <fullName evidence="4">Prohead serine protease domain-containing protein</fullName>
    </recommendedName>
</protein>
<dbReference type="InterPro" id="IPR054613">
    <property type="entry name" value="Peptidase_S78_dom"/>
</dbReference>
<proteinExistence type="predicted"/>
<dbReference type="Pfam" id="PF04586">
    <property type="entry name" value="Peptidase_S78"/>
    <property type="match status" value="1"/>
</dbReference>
<dbReference type="AlphaFoldDB" id="A0A0F9Q596"/>
<sequence>MPLPKVRKEIIEEKIITDTIRTEDNIERRFLTDVELRINSQNGETIITGYAAVFNAWSADLGFFKEKIDKGAFKKTIQENDIRALINHDPNLIIGRMKNKTLELWEDDKGLGFNIKLPETSYADDLRESIKRKDITQNSFGFQTIQDEWSKDGKKRTLKEVKLFDISPVTFPAYKQTSVKMRGLLDSGIDYEALNSTLIRAKKGIKTNSDIDLFKSTIEILKRYLPVEQEPLTEVVEDPEHSDPEPEPDYTTLIRARLASLASRKYMNRSKL</sequence>
<comment type="caution">
    <text evidence="5">The sequence shown here is derived from an EMBL/GenBank/DDBJ whole genome shotgun (WGS) entry which is preliminary data.</text>
</comment>
<accession>A0A0F9Q596</accession>
<dbReference type="GO" id="GO:0006508">
    <property type="term" value="P:proteolysis"/>
    <property type="evidence" value="ECO:0007669"/>
    <property type="project" value="UniProtKB-KW"/>
</dbReference>
<dbReference type="EMBL" id="LAZR01005362">
    <property type="protein sequence ID" value="KKN00568.1"/>
    <property type="molecule type" value="Genomic_DNA"/>
</dbReference>
<keyword evidence="2" id="KW-0645">Protease</keyword>
<dbReference type="InterPro" id="IPR006433">
    <property type="entry name" value="Prohead_protease"/>
</dbReference>
<evidence type="ECO:0000256" key="2">
    <source>
        <dbReference type="ARBA" id="ARBA00022670"/>
    </source>
</evidence>
<evidence type="ECO:0000256" key="1">
    <source>
        <dbReference type="ARBA" id="ARBA00022612"/>
    </source>
</evidence>
<keyword evidence="1" id="KW-1188">Viral release from host cell</keyword>
<reference evidence="5" key="1">
    <citation type="journal article" date="2015" name="Nature">
        <title>Complex archaea that bridge the gap between prokaryotes and eukaryotes.</title>
        <authorList>
            <person name="Spang A."/>
            <person name="Saw J.H."/>
            <person name="Jorgensen S.L."/>
            <person name="Zaremba-Niedzwiedzka K."/>
            <person name="Martijn J."/>
            <person name="Lind A.E."/>
            <person name="van Eijk R."/>
            <person name="Schleper C."/>
            <person name="Guy L."/>
            <person name="Ettema T.J."/>
        </authorList>
    </citation>
    <scope>NUCLEOTIDE SEQUENCE</scope>
</reference>
<dbReference type="GO" id="GO:0008233">
    <property type="term" value="F:peptidase activity"/>
    <property type="evidence" value="ECO:0007669"/>
    <property type="project" value="UniProtKB-KW"/>
</dbReference>
<evidence type="ECO:0000313" key="5">
    <source>
        <dbReference type="EMBL" id="KKN00568.1"/>
    </source>
</evidence>
<dbReference type="NCBIfam" id="TIGR01543">
    <property type="entry name" value="proheadase_HK97"/>
    <property type="match status" value="1"/>
</dbReference>
<evidence type="ECO:0000259" key="4">
    <source>
        <dbReference type="Pfam" id="PF04586"/>
    </source>
</evidence>
<name>A0A0F9Q596_9ZZZZ</name>
<evidence type="ECO:0000256" key="3">
    <source>
        <dbReference type="ARBA" id="ARBA00022801"/>
    </source>
</evidence>
<organism evidence="5">
    <name type="scientific">marine sediment metagenome</name>
    <dbReference type="NCBI Taxonomy" id="412755"/>
    <lineage>
        <taxon>unclassified sequences</taxon>
        <taxon>metagenomes</taxon>
        <taxon>ecological metagenomes</taxon>
    </lineage>
</organism>
<feature type="domain" description="Prohead serine protease" evidence="4">
    <location>
        <begin position="34"/>
        <end position="181"/>
    </location>
</feature>
<keyword evidence="3" id="KW-0378">Hydrolase</keyword>
<gene>
    <name evidence="5" type="ORF">LCGC14_1136550</name>
</gene>